<proteinExistence type="predicted"/>
<reference evidence="1 2" key="1">
    <citation type="submission" date="2017-09" db="EMBL/GenBank/DDBJ databases">
        <title>Large-scale bioinformatics analysis of Bacillus genomes uncovers conserved roles of natural products in bacterial physiology.</title>
        <authorList>
            <consortium name="Agbiome Team Llc"/>
            <person name="Bleich R.M."/>
            <person name="Kirk G.J."/>
            <person name="Santa Maria K.C."/>
            <person name="Allen S.E."/>
            <person name="Farag S."/>
            <person name="Shank E.A."/>
            <person name="Bowers A."/>
        </authorList>
    </citation>
    <scope>NUCLEOTIDE SEQUENCE [LARGE SCALE GENOMIC DNA]</scope>
    <source>
        <strain evidence="1 2">AFS005140</strain>
    </source>
</reference>
<gene>
    <name evidence="1" type="ORF">CN495_08065</name>
</gene>
<accession>A0ABD6SAI5</accession>
<dbReference type="AlphaFoldDB" id="A0ABD6SAI5"/>
<organism evidence="1 2">
    <name type="scientific">Bacillus thuringiensis</name>
    <dbReference type="NCBI Taxonomy" id="1428"/>
    <lineage>
        <taxon>Bacteria</taxon>
        <taxon>Bacillati</taxon>
        <taxon>Bacillota</taxon>
        <taxon>Bacilli</taxon>
        <taxon>Bacillales</taxon>
        <taxon>Bacillaceae</taxon>
        <taxon>Bacillus</taxon>
        <taxon>Bacillus cereus group</taxon>
    </lineage>
</organism>
<comment type="caution">
    <text evidence="1">The sequence shown here is derived from an EMBL/GenBank/DDBJ whole genome shotgun (WGS) entry which is preliminary data.</text>
</comment>
<evidence type="ECO:0000313" key="1">
    <source>
        <dbReference type="EMBL" id="PER55698.1"/>
    </source>
</evidence>
<name>A0ABD6SAI5_BACTU</name>
<dbReference type="Proteomes" id="UP000219897">
    <property type="component" value="Unassembled WGS sequence"/>
</dbReference>
<evidence type="ECO:0000313" key="2">
    <source>
        <dbReference type="Proteomes" id="UP000219897"/>
    </source>
</evidence>
<sequence length="104" mass="12090">MRNNIEERGGNYLTSFLFDNNSAETKKDIGYTKNSYDTAERNEVVSPKHLLIFPFVDIVKPTAVGGRVIVPEWLHIQIALSAVRKQQTRSKERVFFYVRIRSWS</sequence>
<dbReference type="EMBL" id="NTYF01000023">
    <property type="protein sequence ID" value="PER55698.1"/>
    <property type="molecule type" value="Genomic_DNA"/>
</dbReference>
<dbReference type="RefSeq" id="WP_098317039.1">
    <property type="nucleotide sequence ID" value="NZ_NTYF01000023.1"/>
</dbReference>
<protein>
    <submittedName>
        <fullName evidence="1">Uncharacterized protein</fullName>
    </submittedName>
</protein>